<dbReference type="InterPro" id="IPR009003">
    <property type="entry name" value="Peptidase_S1_PA"/>
</dbReference>
<dbReference type="Gene3D" id="2.40.10.10">
    <property type="entry name" value="Trypsin-like serine proteases"/>
    <property type="match status" value="1"/>
</dbReference>
<proteinExistence type="predicted"/>
<gene>
    <name evidence="5" type="ORF">TeGR_g3867</name>
</gene>
<keyword evidence="1" id="KW-0843">Virulence</keyword>
<dbReference type="Pfam" id="PF00089">
    <property type="entry name" value="Trypsin"/>
    <property type="match status" value="1"/>
</dbReference>
<keyword evidence="6" id="KW-1185">Reference proteome</keyword>
<evidence type="ECO:0000256" key="3">
    <source>
        <dbReference type="SAM" id="MobiDB-lite"/>
    </source>
</evidence>
<dbReference type="PROSITE" id="PS50240">
    <property type="entry name" value="TRYPSIN_DOM"/>
    <property type="match status" value="1"/>
</dbReference>
<dbReference type="PANTHER" id="PTHR24252">
    <property type="entry name" value="ACROSIN-RELATED"/>
    <property type="match status" value="1"/>
</dbReference>
<feature type="region of interest" description="Disordered" evidence="3">
    <location>
        <begin position="59"/>
        <end position="82"/>
    </location>
</feature>
<dbReference type="InterPro" id="IPR001254">
    <property type="entry name" value="Trypsin_dom"/>
</dbReference>
<dbReference type="EMBL" id="BRYB01002102">
    <property type="protein sequence ID" value="GMI39728.1"/>
    <property type="molecule type" value="Genomic_DNA"/>
</dbReference>
<dbReference type="InterPro" id="IPR018114">
    <property type="entry name" value="TRYPSIN_HIS"/>
</dbReference>
<dbReference type="Proteomes" id="UP001165060">
    <property type="component" value="Unassembled WGS sequence"/>
</dbReference>
<evidence type="ECO:0000256" key="2">
    <source>
        <dbReference type="ARBA" id="ARBA00023157"/>
    </source>
</evidence>
<feature type="non-terminal residue" evidence="5">
    <location>
        <position position="163"/>
    </location>
</feature>
<evidence type="ECO:0000313" key="5">
    <source>
        <dbReference type="EMBL" id="GMI39728.1"/>
    </source>
</evidence>
<dbReference type="PANTHER" id="PTHR24252:SF7">
    <property type="entry name" value="HYALIN"/>
    <property type="match status" value="1"/>
</dbReference>
<feature type="domain" description="Peptidase S1" evidence="4">
    <location>
        <begin position="107"/>
        <end position="163"/>
    </location>
</feature>
<protein>
    <recommendedName>
        <fullName evidence="4">Peptidase S1 domain-containing protein</fullName>
    </recommendedName>
</protein>
<dbReference type="SUPFAM" id="SSF50494">
    <property type="entry name" value="Trypsin-like serine proteases"/>
    <property type="match status" value="1"/>
</dbReference>
<organism evidence="5 6">
    <name type="scientific">Tetraparma gracilis</name>
    <dbReference type="NCBI Taxonomy" id="2962635"/>
    <lineage>
        <taxon>Eukaryota</taxon>
        <taxon>Sar</taxon>
        <taxon>Stramenopiles</taxon>
        <taxon>Ochrophyta</taxon>
        <taxon>Bolidophyceae</taxon>
        <taxon>Parmales</taxon>
        <taxon>Triparmaceae</taxon>
        <taxon>Tetraparma</taxon>
    </lineage>
</organism>
<accession>A0ABQ6N439</accession>
<comment type="caution">
    <text evidence="5">The sequence shown here is derived from an EMBL/GenBank/DDBJ whole genome shotgun (WGS) entry which is preliminary data.</text>
</comment>
<reference evidence="5 6" key="1">
    <citation type="journal article" date="2023" name="Commun. Biol.">
        <title>Genome analysis of Parmales, the sister group of diatoms, reveals the evolutionary specialization of diatoms from phago-mixotrophs to photoautotrophs.</title>
        <authorList>
            <person name="Ban H."/>
            <person name="Sato S."/>
            <person name="Yoshikawa S."/>
            <person name="Yamada K."/>
            <person name="Nakamura Y."/>
            <person name="Ichinomiya M."/>
            <person name="Sato N."/>
            <person name="Blanc-Mathieu R."/>
            <person name="Endo H."/>
            <person name="Kuwata A."/>
            <person name="Ogata H."/>
        </authorList>
    </citation>
    <scope>NUCLEOTIDE SEQUENCE [LARGE SCALE GENOMIC DNA]</scope>
</reference>
<name>A0ABQ6N439_9STRA</name>
<dbReference type="PROSITE" id="PS00134">
    <property type="entry name" value="TRYPSIN_HIS"/>
    <property type="match status" value="1"/>
</dbReference>
<keyword evidence="2" id="KW-1015">Disulfide bond</keyword>
<dbReference type="InterPro" id="IPR043504">
    <property type="entry name" value="Peptidase_S1_PA_chymotrypsin"/>
</dbReference>
<sequence>MVIPLLTTPRPPPPRFTHDLSDIKSARAEITNELAKKHRPNAIPRPALSPAALRAKHLVDPVETSDPPPRHLHGKKRDEMSSRAEFLKKRGSGEIETVRQTRATPKVVGGTTASEEDYPWMVSLQTLNGHFCGASLIASQWVLTAAHCVDGDPFSFFVEIGRY</sequence>
<evidence type="ECO:0000256" key="1">
    <source>
        <dbReference type="ARBA" id="ARBA00023026"/>
    </source>
</evidence>
<evidence type="ECO:0000259" key="4">
    <source>
        <dbReference type="PROSITE" id="PS50240"/>
    </source>
</evidence>
<evidence type="ECO:0000313" key="6">
    <source>
        <dbReference type="Proteomes" id="UP001165060"/>
    </source>
</evidence>